<comment type="caution">
    <text evidence="7">The sequence shown here is derived from an EMBL/GenBank/DDBJ whole genome shotgun (WGS) entry which is preliminary data.</text>
</comment>
<dbReference type="InterPro" id="IPR048866">
    <property type="entry name" value="ORC5_lid"/>
</dbReference>
<dbReference type="Pfam" id="PF21639">
    <property type="entry name" value="ORC5_lid"/>
    <property type="match status" value="1"/>
</dbReference>
<dbReference type="Pfam" id="PF14630">
    <property type="entry name" value="ORC5_C"/>
    <property type="match status" value="1"/>
</dbReference>
<dbReference type="GO" id="GO:0003688">
    <property type="term" value="F:DNA replication origin binding"/>
    <property type="evidence" value="ECO:0007669"/>
    <property type="project" value="TreeGrafter"/>
</dbReference>
<dbReference type="GO" id="GO:0005664">
    <property type="term" value="C:nuclear origin of replication recognition complex"/>
    <property type="evidence" value="ECO:0007669"/>
    <property type="project" value="TreeGrafter"/>
</dbReference>
<keyword evidence="2" id="KW-0235">DNA replication</keyword>
<evidence type="ECO:0000256" key="4">
    <source>
        <dbReference type="SAM" id="MobiDB-lite"/>
    </source>
</evidence>
<reference evidence="7" key="1">
    <citation type="submission" date="2020-11" db="EMBL/GenBank/DDBJ databases">
        <authorList>
            <person name="Koelle M."/>
            <person name="Horta M.A.C."/>
            <person name="Nowrousian M."/>
            <person name="Ohm R.A."/>
            <person name="Benz P."/>
            <person name="Pilgard A."/>
        </authorList>
    </citation>
    <scope>NUCLEOTIDE SEQUENCE</scope>
    <source>
        <strain evidence="7">FPRL280</strain>
    </source>
</reference>
<feature type="region of interest" description="Disordered" evidence="4">
    <location>
        <begin position="433"/>
        <end position="469"/>
    </location>
</feature>
<dbReference type="EMBL" id="JADOXO010000220">
    <property type="protein sequence ID" value="KAF9809079.1"/>
    <property type="molecule type" value="Genomic_DNA"/>
</dbReference>
<dbReference type="InterPro" id="IPR047088">
    <property type="entry name" value="ORC5_C"/>
</dbReference>
<comment type="subcellular location">
    <subcellularLocation>
        <location evidence="1">Nucleus</location>
    </subcellularLocation>
</comment>
<keyword evidence="3" id="KW-0539">Nucleus</keyword>
<evidence type="ECO:0000256" key="1">
    <source>
        <dbReference type="ARBA" id="ARBA00004123"/>
    </source>
</evidence>
<proteinExistence type="predicted"/>
<evidence type="ECO:0000259" key="5">
    <source>
        <dbReference type="Pfam" id="PF14630"/>
    </source>
</evidence>
<feature type="compositionally biased region" description="Basic and acidic residues" evidence="4">
    <location>
        <begin position="433"/>
        <end position="446"/>
    </location>
</feature>
<dbReference type="Proteomes" id="UP000639403">
    <property type="component" value="Unassembled WGS sequence"/>
</dbReference>
<protein>
    <recommendedName>
        <fullName evidence="9">Origin recognition complex subunit 5</fullName>
    </recommendedName>
</protein>
<evidence type="ECO:0008006" key="9">
    <source>
        <dbReference type="Google" id="ProtNLM"/>
    </source>
</evidence>
<evidence type="ECO:0000313" key="7">
    <source>
        <dbReference type="EMBL" id="KAF9809079.1"/>
    </source>
</evidence>
<reference evidence="7" key="2">
    <citation type="journal article" name="Front. Microbiol.">
        <title>Degradative Capacity of Two Strains of Rhodonia placenta: From Phenotype to Genotype.</title>
        <authorList>
            <person name="Kolle M."/>
            <person name="Horta M.A.C."/>
            <person name="Nowrousian M."/>
            <person name="Ohm R.A."/>
            <person name="Benz J.P."/>
            <person name="Pilgard A."/>
        </authorList>
    </citation>
    <scope>NUCLEOTIDE SEQUENCE</scope>
    <source>
        <strain evidence="7">FPRL280</strain>
    </source>
</reference>
<evidence type="ECO:0000313" key="8">
    <source>
        <dbReference type="Proteomes" id="UP000639403"/>
    </source>
</evidence>
<dbReference type="AlphaFoldDB" id="A0A8H7TZI6"/>
<dbReference type="InterPro" id="IPR020796">
    <property type="entry name" value="ORC5"/>
</dbReference>
<evidence type="ECO:0000259" key="6">
    <source>
        <dbReference type="Pfam" id="PF21639"/>
    </source>
</evidence>
<evidence type="ECO:0000256" key="2">
    <source>
        <dbReference type="ARBA" id="ARBA00022705"/>
    </source>
</evidence>
<accession>A0A8H7TZI6</accession>
<gene>
    <name evidence="7" type="ORF">IEO21_07577</name>
</gene>
<feature type="compositionally biased region" description="Basic residues" evidence="4">
    <location>
        <begin position="447"/>
        <end position="460"/>
    </location>
</feature>
<feature type="domain" description="ORC5 lid" evidence="6">
    <location>
        <begin position="266"/>
        <end position="305"/>
    </location>
</feature>
<dbReference type="PANTHER" id="PTHR12705:SF0">
    <property type="entry name" value="ORIGIN RECOGNITION COMPLEX SUBUNIT 5"/>
    <property type="match status" value="1"/>
</dbReference>
<feature type="region of interest" description="Disordered" evidence="4">
    <location>
        <begin position="309"/>
        <end position="342"/>
    </location>
</feature>
<dbReference type="GO" id="GO:0006270">
    <property type="term" value="P:DNA replication initiation"/>
    <property type="evidence" value="ECO:0007669"/>
    <property type="project" value="TreeGrafter"/>
</dbReference>
<evidence type="ECO:0000256" key="3">
    <source>
        <dbReference type="ARBA" id="ARBA00023242"/>
    </source>
</evidence>
<feature type="domain" description="Origin recognition complex subunit 5 C-terminal" evidence="5">
    <location>
        <begin position="412"/>
        <end position="573"/>
    </location>
</feature>
<dbReference type="PANTHER" id="PTHR12705">
    <property type="entry name" value="ORIGIN RECOGNITION COMPLEX SUBUNIT 5"/>
    <property type="match status" value="1"/>
</dbReference>
<name>A0A8H7TZI6_9APHY</name>
<organism evidence="7 8">
    <name type="scientific">Rhodonia placenta</name>
    <dbReference type="NCBI Taxonomy" id="104341"/>
    <lineage>
        <taxon>Eukaryota</taxon>
        <taxon>Fungi</taxon>
        <taxon>Dikarya</taxon>
        <taxon>Basidiomycota</taxon>
        <taxon>Agaricomycotina</taxon>
        <taxon>Agaricomycetes</taxon>
        <taxon>Polyporales</taxon>
        <taxon>Adustoporiaceae</taxon>
        <taxon>Rhodonia</taxon>
    </lineage>
</organism>
<sequence length="578" mass="63713">MASTSRAIGTTQLPGYETLASHLELLLTSHSPSFIYLYDPETPGISASAVRSVLQTVSEQDPLVHLRYACSNAVACFTPRLFYDSVINALARWTPTWEDGCQNWPGTSADGQRWNESLDTFVHGLRDVYAQVQASVHGSSSSEDTGQVKGKAKARIMHPEGDQTYRLVLVVERAERLRETMPDLVVPLTRLAELAQLDIVTIFISDVRWEDIRPSLGASPEPFYMDAPLISKQATLEMLESLYPTRKYVPGDIHPDTYDPALRPLYSHFLETLYSICSPFTHDPYELAYIAAARWPGFVKPLLMLQGRTSPPAHRNADGRKNSRQAGDLSDGEEELSEIVPPTEDTRIRLTRIFTPTFTAALEALYPRLTSAEHWARANMPDEAMLAALAAGLRPGIGGHVDGALGSGVEALPRLAKFVLVAAFLASTNPPKTDMRMFGRGRDERAKRRRRRGGGTRRPKAGSTGAGVKIPQHLLGPTAFPLDRLLAILGVLFEENDAEARPLAPQFTLPGEYTDMEISRLAVYGQIMELASMRLLLRASPDKLESTPTYKCGISYGTALALAKDVGIMLNDLLWEVV</sequence>